<keyword evidence="2" id="KW-1185">Reference proteome</keyword>
<dbReference type="Proteomes" id="UP000028721">
    <property type="component" value="Unassembled WGS sequence"/>
</dbReference>
<sequence>MEMVKATHLEALNTAGIKIIESHIHASGGHIVIADVVHCSNGGGKEWREDRPLTLRSAESVFRYLDDIS</sequence>
<accession>A0ABR4UAE8</accession>
<gene>
    <name evidence="1" type="ORF">CR62_24155</name>
</gene>
<organism evidence="1 2">
    <name type="scientific">Serratia grimesii</name>
    <dbReference type="NCBI Taxonomy" id="82995"/>
    <lineage>
        <taxon>Bacteria</taxon>
        <taxon>Pseudomonadati</taxon>
        <taxon>Pseudomonadota</taxon>
        <taxon>Gammaproteobacteria</taxon>
        <taxon>Enterobacterales</taxon>
        <taxon>Yersiniaceae</taxon>
        <taxon>Serratia</taxon>
    </lineage>
</organism>
<reference evidence="1 2" key="1">
    <citation type="submission" date="2014-03" db="EMBL/GenBank/DDBJ databases">
        <title>Draft genome sequence of the Serratia grimesii strain a2.</title>
        <authorList>
            <person name="Toymentseva A."/>
            <person name="Kazakov S."/>
            <person name="Giliazeva A."/>
            <person name="Ismagilova R."/>
            <person name="Shah R."/>
            <person name="Sharipova M."/>
            <person name="Khaitlina S."/>
            <person name="Mardanova A."/>
        </authorList>
    </citation>
    <scope>NUCLEOTIDE SEQUENCE [LARGE SCALE GENOMIC DNA]</scope>
    <source>
        <strain evidence="1 2">A2</strain>
    </source>
</reference>
<evidence type="ECO:0000313" key="1">
    <source>
        <dbReference type="EMBL" id="KFB89013.1"/>
    </source>
</evidence>
<name>A0ABR4UAE8_9GAMM</name>
<protein>
    <submittedName>
        <fullName evidence="1">Uncharacterized protein</fullName>
    </submittedName>
</protein>
<evidence type="ECO:0000313" key="2">
    <source>
        <dbReference type="Proteomes" id="UP000028721"/>
    </source>
</evidence>
<comment type="caution">
    <text evidence="1">The sequence shown here is derived from an EMBL/GenBank/DDBJ whole genome shotgun (WGS) entry which is preliminary data.</text>
</comment>
<dbReference type="EMBL" id="JGVP01000009">
    <property type="protein sequence ID" value="KFB89013.1"/>
    <property type="molecule type" value="Genomic_DNA"/>
</dbReference>
<proteinExistence type="predicted"/>